<protein>
    <submittedName>
        <fullName evidence="1">Uncharacterized protein</fullName>
    </submittedName>
</protein>
<sequence>MKHIGFTVKTDQSSYTMTCFILIISSPVELTKCPVCHIVFNDQNALDYYGRSETVVSYVLRERSSPNATDDMIKLVVNDGITDMSLYPPKAVRNHFKGDNTIDDQYLHSVNSQLNSYNDDKKQQSYFDEDSADFIILYQSQS</sequence>
<organism evidence="1 2">
    <name type="scientific">Trichonephila clavata</name>
    <name type="common">Joro spider</name>
    <name type="synonym">Nephila clavata</name>
    <dbReference type="NCBI Taxonomy" id="2740835"/>
    <lineage>
        <taxon>Eukaryota</taxon>
        <taxon>Metazoa</taxon>
        <taxon>Ecdysozoa</taxon>
        <taxon>Arthropoda</taxon>
        <taxon>Chelicerata</taxon>
        <taxon>Arachnida</taxon>
        <taxon>Araneae</taxon>
        <taxon>Araneomorphae</taxon>
        <taxon>Entelegynae</taxon>
        <taxon>Araneoidea</taxon>
        <taxon>Nephilidae</taxon>
        <taxon>Trichonephila</taxon>
    </lineage>
</organism>
<dbReference type="EMBL" id="BMAO01019691">
    <property type="protein sequence ID" value="GFR32187.1"/>
    <property type="molecule type" value="Genomic_DNA"/>
</dbReference>
<dbReference type="OrthoDB" id="6444520at2759"/>
<reference evidence="1" key="1">
    <citation type="submission" date="2020-07" db="EMBL/GenBank/DDBJ databases">
        <title>Multicomponent nature underlies the extraordinary mechanical properties of spider dragline silk.</title>
        <authorList>
            <person name="Kono N."/>
            <person name="Nakamura H."/>
            <person name="Mori M."/>
            <person name="Yoshida Y."/>
            <person name="Ohtoshi R."/>
            <person name="Malay A.D."/>
            <person name="Moran D.A.P."/>
            <person name="Tomita M."/>
            <person name="Numata K."/>
            <person name="Arakawa K."/>
        </authorList>
    </citation>
    <scope>NUCLEOTIDE SEQUENCE</scope>
</reference>
<comment type="caution">
    <text evidence="1">The sequence shown here is derived from an EMBL/GenBank/DDBJ whole genome shotgun (WGS) entry which is preliminary data.</text>
</comment>
<name>A0A8X6M4X8_TRICU</name>
<accession>A0A8X6M4X8</accession>
<gene>
    <name evidence="1" type="ORF">TNCT_577031</name>
</gene>
<evidence type="ECO:0000313" key="1">
    <source>
        <dbReference type="EMBL" id="GFR32187.1"/>
    </source>
</evidence>
<dbReference type="AlphaFoldDB" id="A0A8X6M4X8"/>
<dbReference type="Proteomes" id="UP000887116">
    <property type="component" value="Unassembled WGS sequence"/>
</dbReference>
<keyword evidence="2" id="KW-1185">Reference proteome</keyword>
<evidence type="ECO:0000313" key="2">
    <source>
        <dbReference type="Proteomes" id="UP000887116"/>
    </source>
</evidence>
<proteinExistence type="predicted"/>